<evidence type="ECO:0008006" key="3">
    <source>
        <dbReference type="Google" id="ProtNLM"/>
    </source>
</evidence>
<organism evidence="1 2">
    <name type="scientific">Burkholderia latens</name>
    <dbReference type="NCBI Taxonomy" id="488446"/>
    <lineage>
        <taxon>Bacteria</taxon>
        <taxon>Pseudomonadati</taxon>
        <taxon>Pseudomonadota</taxon>
        <taxon>Betaproteobacteria</taxon>
        <taxon>Burkholderiales</taxon>
        <taxon>Burkholderiaceae</taxon>
        <taxon>Burkholderia</taxon>
        <taxon>Burkholderia cepacia complex</taxon>
    </lineage>
</organism>
<dbReference type="Gene3D" id="1.20.120.450">
    <property type="entry name" value="dinb family like domain"/>
    <property type="match status" value="1"/>
</dbReference>
<dbReference type="InterPro" id="IPR018531">
    <property type="entry name" value="DUF1993"/>
</dbReference>
<sequence>MSLTQLLVPTFTQMLRAQSAWLDKAVAHRQAAGDASDSSGTPDALLMLKLAPDMYPLAAQVRFSCFQAMEPVHRLRGEPLPDALLALREAGWHADAQPGTLSDAQGILAGTIAFLGELAPDALDGGAAVPIALELPNGIAFDMTGEQYARDWALPQFYFHSIAAYAILRHHGVELGKADYVPHMLAYVRPGTIPQG</sequence>
<comment type="caution">
    <text evidence="1">The sequence shown here is derived from an EMBL/GenBank/DDBJ whole genome shotgun (WGS) entry which is preliminary data.</text>
</comment>
<protein>
    <recommendedName>
        <fullName evidence="3">PF09351 domain protein</fullName>
    </recommendedName>
</protein>
<dbReference type="Pfam" id="PF09351">
    <property type="entry name" value="DUF1993"/>
    <property type="match status" value="1"/>
</dbReference>
<proteinExistence type="predicted"/>
<gene>
    <name evidence="1" type="ORF">WI41_06630</name>
</gene>
<accession>A0AAP1C8S1</accession>
<dbReference type="EMBL" id="LOTQ01000003">
    <property type="protein sequence ID" value="KVA11768.1"/>
    <property type="molecule type" value="Genomic_DNA"/>
</dbReference>
<name>A0AAP1C8S1_9BURK</name>
<dbReference type="AlphaFoldDB" id="A0AAP1C8S1"/>
<evidence type="ECO:0000313" key="1">
    <source>
        <dbReference type="EMBL" id="KVA11768.1"/>
    </source>
</evidence>
<dbReference type="Proteomes" id="UP000056450">
    <property type="component" value="Unassembled WGS sequence"/>
</dbReference>
<dbReference type="InterPro" id="IPR034660">
    <property type="entry name" value="DinB/YfiT-like"/>
</dbReference>
<dbReference type="RefSeq" id="WP_059544119.1">
    <property type="nucleotide sequence ID" value="NZ_LOTQ01000003.1"/>
</dbReference>
<dbReference type="PANTHER" id="PTHR36922:SF1">
    <property type="entry name" value="DUF1993 DOMAIN-CONTAINING PROTEIN"/>
    <property type="match status" value="1"/>
</dbReference>
<dbReference type="SUPFAM" id="SSF109854">
    <property type="entry name" value="DinB/YfiT-like putative metalloenzymes"/>
    <property type="match status" value="1"/>
</dbReference>
<dbReference type="PANTHER" id="PTHR36922">
    <property type="entry name" value="BLL2446 PROTEIN"/>
    <property type="match status" value="1"/>
</dbReference>
<reference evidence="1 2" key="1">
    <citation type="submission" date="2015-11" db="EMBL/GenBank/DDBJ databases">
        <title>Expanding the genomic diversity of Burkholderia species for the development of highly accurate diagnostics.</title>
        <authorList>
            <person name="Sahl J."/>
            <person name="Keim P."/>
            <person name="Wagner D."/>
        </authorList>
    </citation>
    <scope>NUCLEOTIDE SEQUENCE [LARGE SCALE GENOMIC DNA]</scope>
    <source>
        <strain evidence="1 2">RF32-BP12</strain>
    </source>
</reference>
<evidence type="ECO:0000313" key="2">
    <source>
        <dbReference type="Proteomes" id="UP000056450"/>
    </source>
</evidence>